<dbReference type="OrthoDB" id="39175at2759"/>
<dbReference type="PANTHER" id="PTHR37534:SF46">
    <property type="entry name" value="ZN(II)2CYS6 TRANSCRIPTION FACTOR (EUROFUNG)"/>
    <property type="match status" value="1"/>
</dbReference>
<keyword evidence="3" id="KW-0804">Transcription</keyword>
<feature type="compositionally biased region" description="Polar residues" evidence="5">
    <location>
        <begin position="58"/>
        <end position="73"/>
    </location>
</feature>
<evidence type="ECO:0000256" key="3">
    <source>
        <dbReference type="ARBA" id="ARBA00023163"/>
    </source>
</evidence>
<dbReference type="InterPro" id="IPR036864">
    <property type="entry name" value="Zn2-C6_fun-type_DNA-bd_sf"/>
</dbReference>
<proteinExistence type="predicted"/>
<dbReference type="EMBL" id="KZ824516">
    <property type="protein sequence ID" value="RAK94853.1"/>
    <property type="molecule type" value="Genomic_DNA"/>
</dbReference>
<feature type="domain" description="Zn(2)-C6 fungal-type" evidence="6">
    <location>
        <begin position="20"/>
        <end position="48"/>
    </location>
</feature>
<evidence type="ECO:0000256" key="5">
    <source>
        <dbReference type="SAM" id="MobiDB-lite"/>
    </source>
</evidence>
<evidence type="ECO:0000256" key="1">
    <source>
        <dbReference type="ARBA" id="ARBA00023015"/>
    </source>
</evidence>
<evidence type="ECO:0000313" key="7">
    <source>
        <dbReference type="EMBL" id="RAK94853.1"/>
    </source>
</evidence>
<dbReference type="GO" id="GO:0008270">
    <property type="term" value="F:zinc ion binding"/>
    <property type="evidence" value="ECO:0007669"/>
    <property type="project" value="InterPro"/>
</dbReference>
<dbReference type="PROSITE" id="PS00463">
    <property type="entry name" value="ZN2_CY6_FUNGAL_1"/>
    <property type="match status" value="1"/>
</dbReference>
<dbReference type="Gene3D" id="4.10.240.10">
    <property type="entry name" value="Zn(2)-C6 fungal-type DNA-binding domain"/>
    <property type="match status" value="1"/>
</dbReference>
<dbReference type="SUPFAM" id="SSF57701">
    <property type="entry name" value="Zn2/Cys6 DNA-binding domain"/>
    <property type="match status" value="1"/>
</dbReference>
<evidence type="ECO:0000256" key="4">
    <source>
        <dbReference type="ARBA" id="ARBA00023242"/>
    </source>
</evidence>
<dbReference type="VEuPathDB" id="FungiDB:BO80DRAFT_506573"/>
<feature type="region of interest" description="Disordered" evidence="5">
    <location>
        <begin position="57"/>
        <end position="98"/>
    </location>
</feature>
<keyword evidence="8" id="KW-1185">Reference proteome</keyword>
<dbReference type="PANTHER" id="PTHR37534">
    <property type="entry name" value="TRANSCRIPTIONAL ACTIVATOR PROTEIN UGA3"/>
    <property type="match status" value="1"/>
</dbReference>
<sequence length="616" mass="68763">MYPPAPPRARKTPIVRTRTGCYTCRARHHKCDETRPQCLRCVRKNLQCEGYTPRYSFRTATPKNQGVPKQSASAKRKESPRSSGDAGNNGQSSGPGRSISEVCCESGDLTSDEVIGSPVVDQTSAISSTGSSFANDRGMVEPKESIHLAHYTSCLKTRLPAAIVPSVEKFRAQPLVRNALLALAASDLAHSHDQVWEEGGRTFLKKASYSDDHLASGVQLYNTAIQMLHGENVGCQPEERLVAVTLCCLFERRSGSPRGQYTHYKGAQAIVTSHFQEISLNAAGRSLLCGWAELHAYWEAHKLPFRMLELEKKFYPVRTVAQAFADRKGTAYGLYCDACAIHARLNLVYCMGQEEMDRVMQRARDWYGANFPEMVRQDDDTNPENFLSIQDVQHTVQSLGRLLDAWRDSMPLEAAVDAIQYPQDHPANAVLDATMPPLYFKTSSIAVSCLYYAAARLLLCDEAIPQSGSPAEPDRPINPWAYLVLRIMAGLDFNDPAVFSPYEETVIWVLWTASSASPDQRITTYLLHDMLPRLEQTSCSLALAAITLYKPFFHVLHNHLQDGFRPYLLKFPTPADKELGSDESELVAIHARDPRGRVIHMTGRIPIECQPNNHRH</sequence>
<dbReference type="GO" id="GO:0000981">
    <property type="term" value="F:DNA-binding transcription factor activity, RNA polymerase II-specific"/>
    <property type="evidence" value="ECO:0007669"/>
    <property type="project" value="InterPro"/>
</dbReference>
<dbReference type="GO" id="GO:0009893">
    <property type="term" value="P:positive regulation of metabolic process"/>
    <property type="evidence" value="ECO:0007669"/>
    <property type="project" value="UniProtKB-ARBA"/>
</dbReference>
<keyword evidence="2" id="KW-0238">DNA-binding</keyword>
<reference evidence="7 8" key="1">
    <citation type="submission" date="2018-02" db="EMBL/GenBank/DDBJ databases">
        <title>The genomes of Aspergillus section Nigri reveals drivers in fungal speciation.</title>
        <authorList>
            <consortium name="DOE Joint Genome Institute"/>
            <person name="Vesth T.C."/>
            <person name="Nybo J."/>
            <person name="Theobald S."/>
            <person name="Brandl J."/>
            <person name="Frisvad J.C."/>
            <person name="Nielsen K.F."/>
            <person name="Lyhne E.K."/>
            <person name="Kogle M.E."/>
            <person name="Kuo A."/>
            <person name="Riley R."/>
            <person name="Clum A."/>
            <person name="Nolan M."/>
            <person name="Lipzen A."/>
            <person name="Salamov A."/>
            <person name="Henrissat B."/>
            <person name="Wiebenga A."/>
            <person name="De vries R.P."/>
            <person name="Grigoriev I.V."/>
            <person name="Mortensen U.H."/>
            <person name="Andersen M.R."/>
            <person name="Baker S.E."/>
        </authorList>
    </citation>
    <scope>NUCLEOTIDE SEQUENCE [LARGE SCALE GENOMIC DNA]</scope>
    <source>
        <strain evidence="7 8">CBS 121593</strain>
    </source>
</reference>
<dbReference type="GeneID" id="37229418"/>
<dbReference type="RefSeq" id="XP_025569181.1">
    <property type="nucleotide sequence ID" value="XM_025724553.1"/>
</dbReference>
<dbReference type="InterPro" id="IPR001138">
    <property type="entry name" value="Zn2Cys6_DnaBD"/>
</dbReference>
<dbReference type="GO" id="GO:0003677">
    <property type="term" value="F:DNA binding"/>
    <property type="evidence" value="ECO:0007669"/>
    <property type="project" value="UniProtKB-KW"/>
</dbReference>
<dbReference type="AlphaFoldDB" id="A0A395GLE8"/>
<evidence type="ECO:0000259" key="6">
    <source>
        <dbReference type="PROSITE" id="PS50048"/>
    </source>
</evidence>
<dbReference type="CDD" id="cd00067">
    <property type="entry name" value="GAL4"/>
    <property type="match status" value="1"/>
</dbReference>
<organism evidence="7 8">
    <name type="scientific">Aspergillus ibericus CBS 121593</name>
    <dbReference type="NCBI Taxonomy" id="1448316"/>
    <lineage>
        <taxon>Eukaryota</taxon>
        <taxon>Fungi</taxon>
        <taxon>Dikarya</taxon>
        <taxon>Ascomycota</taxon>
        <taxon>Pezizomycotina</taxon>
        <taxon>Eurotiomycetes</taxon>
        <taxon>Eurotiomycetidae</taxon>
        <taxon>Eurotiales</taxon>
        <taxon>Aspergillaceae</taxon>
        <taxon>Aspergillus</taxon>
        <taxon>Aspergillus subgen. Circumdati</taxon>
    </lineage>
</organism>
<keyword evidence="1" id="KW-0805">Transcription regulation</keyword>
<evidence type="ECO:0000256" key="2">
    <source>
        <dbReference type="ARBA" id="ARBA00023125"/>
    </source>
</evidence>
<feature type="compositionally biased region" description="Polar residues" evidence="5">
    <location>
        <begin position="81"/>
        <end position="95"/>
    </location>
</feature>
<name>A0A395GLE8_9EURO</name>
<dbReference type="SMART" id="SM00066">
    <property type="entry name" value="GAL4"/>
    <property type="match status" value="1"/>
</dbReference>
<dbReference type="Pfam" id="PF00172">
    <property type="entry name" value="Zn_clus"/>
    <property type="match status" value="1"/>
</dbReference>
<protein>
    <recommendedName>
        <fullName evidence="6">Zn(2)-C6 fungal-type domain-containing protein</fullName>
    </recommendedName>
</protein>
<evidence type="ECO:0000313" key="8">
    <source>
        <dbReference type="Proteomes" id="UP000249402"/>
    </source>
</evidence>
<accession>A0A395GLE8</accession>
<dbReference type="STRING" id="1448316.A0A395GLE8"/>
<keyword evidence="4" id="KW-0539">Nucleus</keyword>
<dbReference type="Proteomes" id="UP000249402">
    <property type="component" value="Unassembled WGS sequence"/>
</dbReference>
<gene>
    <name evidence="7" type="ORF">BO80DRAFT_506573</name>
</gene>
<dbReference type="PROSITE" id="PS50048">
    <property type="entry name" value="ZN2_CY6_FUNGAL_2"/>
    <property type="match status" value="1"/>
</dbReference>